<accession>B8I7U0</accession>
<proteinExistence type="predicted"/>
<dbReference type="Proteomes" id="UP000001349">
    <property type="component" value="Chromosome"/>
</dbReference>
<dbReference type="STRING" id="394503.Ccel_0718"/>
<evidence type="ECO:0008006" key="3">
    <source>
        <dbReference type="Google" id="ProtNLM"/>
    </source>
</evidence>
<organism evidence="1 2">
    <name type="scientific">Ruminiclostridium cellulolyticum (strain ATCC 35319 / DSM 5812 / JCM 6584 / H10)</name>
    <name type="common">Clostridium cellulolyticum</name>
    <dbReference type="NCBI Taxonomy" id="394503"/>
    <lineage>
        <taxon>Bacteria</taxon>
        <taxon>Bacillati</taxon>
        <taxon>Bacillota</taxon>
        <taxon>Clostridia</taxon>
        <taxon>Eubacteriales</taxon>
        <taxon>Oscillospiraceae</taxon>
        <taxon>Ruminiclostridium</taxon>
    </lineage>
</organism>
<protein>
    <recommendedName>
        <fullName evidence="3">Flagellar hook-length control protein-like C-terminal domain-containing protein</fullName>
    </recommendedName>
</protein>
<evidence type="ECO:0000313" key="2">
    <source>
        <dbReference type="Proteomes" id="UP000001349"/>
    </source>
</evidence>
<gene>
    <name evidence="1" type="ordered locus">Ccel_0718</name>
</gene>
<dbReference type="RefSeq" id="WP_015924264.1">
    <property type="nucleotide sequence ID" value="NC_011898.1"/>
</dbReference>
<evidence type="ECO:0000313" key="1">
    <source>
        <dbReference type="EMBL" id="ACL75097.1"/>
    </source>
</evidence>
<dbReference type="KEGG" id="cce:Ccel_0718"/>
<keyword evidence="2" id="KW-1185">Reference proteome</keyword>
<dbReference type="AlphaFoldDB" id="B8I7U0"/>
<reference evidence="1 2" key="1">
    <citation type="submission" date="2009-01" db="EMBL/GenBank/DDBJ databases">
        <title>Complete sequence of Clostridium cellulolyticum H10.</title>
        <authorList>
            <consortium name="US DOE Joint Genome Institute"/>
            <person name="Lucas S."/>
            <person name="Copeland A."/>
            <person name="Lapidus A."/>
            <person name="Glavina del Rio T."/>
            <person name="Dalin E."/>
            <person name="Tice H."/>
            <person name="Bruce D."/>
            <person name="Goodwin L."/>
            <person name="Pitluck S."/>
            <person name="Chertkov O."/>
            <person name="Saunders E."/>
            <person name="Brettin T."/>
            <person name="Detter J.C."/>
            <person name="Han C."/>
            <person name="Larimer F."/>
            <person name="Land M."/>
            <person name="Hauser L."/>
            <person name="Kyrpides N."/>
            <person name="Ivanova N."/>
            <person name="Zhou J."/>
            <person name="Richardson P."/>
        </authorList>
    </citation>
    <scope>NUCLEOTIDE SEQUENCE [LARGE SCALE GENOMIC DNA]</scope>
    <source>
        <strain evidence="2">ATCC 35319 / DSM 5812 / JCM 6584 / H10</strain>
    </source>
</reference>
<dbReference type="eggNOG" id="ENOG502Z93Y">
    <property type="taxonomic scope" value="Bacteria"/>
</dbReference>
<dbReference type="OrthoDB" id="1737157at2"/>
<dbReference type="HOGENOM" id="CLU_460582_0_0_9"/>
<sequence length="592" mass="65400">MRIDGLAAGQINISNNNTDILNKLKPGDVIRAQILKNSGEELTIKLSDSSEVHANALTTINAKEGEFVNFVFKGTEGGKLVLESLGTNVTQSVNETLVNAKNVLTSLLLPLSDENIEMAMSLLKQNVPVTKETLLQMTDLINDRKGLKADTAAFSIASKLTDDMNNIEKLQNLLSGRLKITDNISGLVKLIENAGTTETPKTAEEIVNRLAILIRENNENVPVKTSVINNLLEKLCSEIKTKFGSAEGIVQGANININSAKKSGAALLIGDNSTSNIKTLQEKGAQSSATTVNTSNIHNSQAKTDTIINTNTLLAENTIQTPLSKADLPILKELRTQLQLVAGEQKLTQEQFTAVKYIAKEINNAIEKIGLRQLELDNFKFDTGKQRIMEEAVNTLKSLIVRIDHRNSDDINPVRLYKDLDSSLIVVKNAMQHLPSVVREAAVNIVNNLESNVNFINQLNNYSSYVQLPLSIFNKNTTGELYMLKKGSKARKLDPSNLTILLSLETNNIGRIDTLLSIKEKDVSTNFRLEDSGVFNILKDSHKMLYNSLLEKGYRLVDFTYKVLEDPISIVNFEEEAKKEFIKTPNNIDILV</sequence>
<name>B8I7U0_RUMCH</name>
<dbReference type="EMBL" id="CP001348">
    <property type="protein sequence ID" value="ACL75097.1"/>
    <property type="molecule type" value="Genomic_DNA"/>
</dbReference>